<accession>L0DXI2</accession>
<protein>
    <submittedName>
        <fullName evidence="2">Lytic transglycosylase catalytic</fullName>
    </submittedName>
</protein>
<dbReference type="Proteomes" id="UP000010809">
    <property type="component" value="Chromosome"/>
</dbReference>
<sequence>MSDVRFSADPSSVLRAMQDIQRAIQRAGQEGKAFSEMDLSHPELKDLERDMSRLRSSMLALQRISPGSQFTRGLRDSGQAGRDPWAVDWGRAFPEQQQRDKALHRLVQGSGHAYGGDGGQRPPGGGDFAAPMGGSLGTLARTALPIAMGGGLVASLMRGLREADQTSDATDTLMRFDELGRTFDELRDSVTGLVTQFGLANAEAARLTEGYARASGEVEGATDAVKDSVALARGLGMNAEGTTRSFGTLQFAGVFERQDRREFATLLAEMIGRSGMYARGDELLGQVTRMADRIWESTLEAPNTRAIMQAYSAMFDVSAATGKTALKGGAGERILAAADTGIRNIGGGEAGEFFMYRALSGVTGDIYKQRYLRDYGAFGTPGQAFGGDDNRTLLQIVMDQFRRDAANLNNPYASYSALGGFFGLSSRQAEAMMAVDKQMRQSGLGNMQSLLEQSGVDLSEMDASGLGQIAKIIEEARAAGPVNVEDVADRIRRADEEGLIPTVSTKWKSETARLSDQLEQLVRDARPLLTNLTGYIADGLGVVNDLIDELKKINENLAWFRRGGRVGAGVGQAIDDAARPLLPTPRSSMSQEELRQERERWENRGPFWFFRRRRPEPELPEPEPIEPEPSDDLSWLGRIGPGDERETPESQAARRFGLSGLGRIGPGIIPWSDLHTVGPGIGSTDGIPSRAAMERVDAHYSLPRARSGR</sequence>
<dbReference type="AlphaFoldDB" id="L0DXI2"/>
<evidence type="ECO:0000313" key="3">
    <source>
        <dbReference type="Proteomes" id="UP000010809"/>
    </source>
</evidence>
<dbReference type="STRING" id="1255043.TVNIR_2093"/>
<feature type="region of interest" description="Disordered" evidence="1">
    <location>
        <begin position="109"/>
        <end position="129"/>
    </location>
</feature>
<gene>
    <name evidence="2" type="ordered locus">TVNIR_2093</name>
</gene>
<dbReference type="RefSeq" id="WP_015258878.1">
    <property type="nucleotide sequence ID" value="NC_019902.2"/>
</dbReference>
<dbReference type="HOGENOM" id="CLU_389284_0_0_6"/>
<feature type="region of interest" description="Disordered" evidence="1">
    <location>
        <begin position="615"/>
        <end position="651"/>
    </location>
</feature>
<keyword evidence="3" id="KW-1185">Reference proteome</keyword>
<feature type="compositionally biased region" description="Gly residues" evidence="1">
    <location>
        <begin position="112"/>
        <end position="127"/>
    </location>
</feature>
<feature type="compositionally biased region" description="Acidic residues" evidence="1">
    <location>
        <begin position="618"/>
        <end position="631"/>
    </location>
</feature>
<name>L0DXI2_THIND</name>
<evidence type="ECO:0000313" key="2">
    <source>
        <dbReference type="EMBL" id="AGA33753.1"/>
    </source>
</evidence>
<dbReference type="EMBL" id="CP003989">
    <property type="protein sequence ID" value="AGA33753.1"/>
    <property type="molecule type" value="Genomic_DNA"/>
</dbReference>
<dbReference type="KEGG" id="tni:TVNIR_2093"/>
<organism evidence="2 3">
    <name type="scientific">Thioalkalivibrio nitratireducens (strain DSM 14787 / UNIQEM 213 / ALEN2)</name>
    <dbReference type="NCBI Taxonomy" id="1255043"/>
    <lineage>
        <taxon>Bacteria</taxon>
        <taxon>Pseudomonadati</taxon>
        <taxon>Pseudomonadota</taxon>
        <taxon>Gammaproteobacteria</taxon>
        <taxon>Chromatiales</taxon>
        <taxon>Ectothiorhodospiraceae</taxon>
        <taxon>Thioalkalivibrio</taxon>
    </lineage>
</organism>
<reference evidence="2" key="1">
    <citation type="submission" date="2015-12" db="EMBL/GenBank/DDBJ databases">
        <authorList>
            <person name="Tikhonova T.V."/>
            <person name="Pavlov A.R."/>
            <person name="Beletsky A.V."/>
            <person name="Mardanov A.V."/>
            <person name="Sorokin D.Y."/>
            <person name="Ravin N.V."/>
            <person name="Popov V.O."/>
        </authorList>
    </citation>
    <scope>NUCLEOTIDE SEQUENCE</scope>
    <source>
        <strain evidence="2">DSM 14787</strain>
    </source>
</reference>
<proteinExistence type="predicted"/>
<dbReference type="PATRIC" id="fig|1255043.3.peg.2115"/>
<evidence type="ECO:0000256" key="1">
    <source>
        <dbReference type="SAM" id="MobiDB-lite"/>
    </source>
</evidence>